<dbReference type="InterPro" id="IPR017853">
    <property type="entry name" value="GH"/>
</dbReference>
<comment type="subunit">
    <text evidence="2">Homodimer.</text>
</comment>
<keyword evidence="9" id="KW-0812">Transmembrane</keyword>
<organism evidence="10 11">
    <name type="scientific">Ornithorhynchus anatinus</name>
    <name type="common">Duckbill platypus</name>
    <dbReference type="NCBI Taxonomy" id="9258"/>
    <lineage>
        <taxon>Eukaryota</taxon>
        <taxon>Metazoa</taxon>
        <taxon>Chordata</taxon>
        <taxon>Craniata</taxon>
        <taxon>Vertebrata</taxon>
        <taxon>Euteleostomi</taxon>
        <taxon>Mammalia</taxon>
        <taxon>Monotremata</taxon>
        <taxon>Ornithorhynchidae</taxon>
        <taxon>Ornithorhynchus</taxon>
    </lineage>
</organism>
<accession>F6SP31</accession>
<evidence type="ECO:0000256" key="5">
    <source>
        <dbReference type="ARBA" id="ARBA00023295"/>
    </source>
</evidence>
<dbReference type="InterPro" id="IPR033132">
    <property type="entry name" value="GH_1_N_CS"/>
</dbReference>
<evidence type="ECO:0000256" key="2">
    <source>
        <dbReference type="ARBA" id="ARBA00011738"/>
    </source>
</evidence>
<feature type="active site" description="Nucleophile" evidence="6">
    <location>
        <position position="1848"/>
    </location>
</feature>
<keyword evidence="11" id="KW-1185">Reference proteome</keyword>
<comment type="similarity">
    <text evidence="1">Belongs to the glycosyl hydrolase 1 family.</text>
</comment>
<dbReference type="PANTHER" id="PTHR10353:SF38">
    <property type="entry name" value="LACTASE_PHLORIZIN HYDROLASE"/>
    <property type="match status" value="1"/>
</dbReference>
<dbReference type="GO" id="GO:0008422">
    <property type="term" value="F:beta-glucosidase activity"/>
    <property type="evidence" value="ECO:0000318"/>
    <property type="project" value="GO_Central"/>
</dbReference>
<proteinExistence type="inferred from homology"/>
<dbReference type="PROSITE" id="PS00653">
    <property type="entry name" value="GLYCOSYL_HYDROL_F1_2"/>
    <property type="match status" value="2"/>
</dbReference>
<dbReference type="GO" id="GO:0140749">
    <property type="term" value="F:phlorizin hydrolase activity"/>
    <property type="evidence" value="ECO:0007669"/>
    <property type="project" value="Ensembl"/>
</dbReference>
<sequence>MEKAPLPLVLPWCQAPGDAGGRAVLISPHQIVWVQCCVLRSPGGFYSSAIRAINIYICLNVYIPAGQRLPARRWKMQLAWGLVVLFSSLPTLVGAWSSTQSSLAVAAGPLTNDLVKGLLRRAGQADLGPTVVDLGARVCRQPFSALLPGYFASLRARGVTHYKVLLPWALLLPEGSSEKPEKDLVWCYRKLLQVLKAAHLQPLAVLHHGAFPQHGTWRGRHGAQLFANYAAFAFRTFGDLVGVWLTFNDLVGELGESQPAQLWAATWAHRKVYELYHKEFSSQGGKLSVGLRIEDLPGQQSGSSQTALILKDSVDFLSLNLQYDCESEVGTSQVLPELQVPRALLRACPLSSCPPVHLSTFWQPRSVLMFPSFLVFQAIAPKMEVFIFNLKFHGCGSGREKPLHPLLAMLFEALNTDGARTIGYDMNEFLECLPESREGSLDGNWSADAKQGEENSVPSSYRQVWEMFANQSSGERDTFLQGEFPQGFLWGVATGPWGAGAEDNKSETLWNGSSRGGCAPGAATPDVAKDSQHEAELDVALLQELGAQVYKFSISWARVFPQGDKSHLNHRGVDYYDQLIDRLLEADIEPLVTLYHRDLPRALQDQGGWRNESIVDAFVEYADFCFSTFGDRVKLWVTFHEPWVVRHASYGKEQHARGASDSGEAQFEVAHRILRAHARAWHRYNSQHRPRQRGQVGIVLKSDWVEPLSPAEPEDVEAAERYLHFTLGLLAHPLFVDGDYPAVLPDWLQQHSQRCPGSPVQLPPLSAEDKLLLHGAADFLGLSHSTTLRVGAARDGACGLDPAGLGGFSKPMDPVCPRTVAPWTRAAPWGLRQLLRFVSREYTQGTIPLYLISNGAPSEDQLEGPERVDCLRWYINEALKAIKLDAVYVRSYIVQPLEDSCEGLPGLSPRFGLHHENFADGSRPGMPQASAYSFSNVVAQNDFPPAAGKVPPAPQQLPSQPPTLKLRALPASAVPSKAKVVWERFSRQMEFERDQFHHGTFPEGFLWGTSTSAYQVEGAWAADGKGPSIWDTFTHTPGNVHNDDTGDVACDSYHKVDEDLLMLRTLKVKAYRFSLSWPRIFPSGRNSSVNDAGVAYYNRLIDGLQASGIAPLVTLHHWDLPQALQDLGGWENPLVSELFDSFADFCFRNFGDRVRFWMTFNEPMVPAWVGHGLGLFPPNVQDPGEAPYRVAHALIKAHARVYHTYDTKYRAQQKGLVSLSLSADWAEPRSPDSHRDVAAADRALQFSLGWFAHPIFKNGDYPDAMKWAVGNRSQLQGHAVSRLPSFTEDEKRYVRGTADVFCVNTYTSRIVRHRTPRLMPPSYADDQEGATELNPAWPPSALEEHRAVPWGLRRLLNWIKEEYDNPPLYVTENGVGLEDAGLEDTSRLYYYKTYINEALKASRLDGVDLRGYVAWSLMDNFEWVNGYRPKFGLFAVNFTDPARPRTPRISASFYTDVIDDNGFPPAREDEFRYGQFRPDFAWSAASASYQVEGAWREDGKGLSIWDKFSHTPLRVANDDWGDVACDSYHQIEADVAALRNLAVSHYRFSVSWPRVLPDGTTKHVNEAGLSYYIRLIDALLAAHISPQVTIYHWDLPQALQDVGGWENDTIVSRFRDYADVLFQRLGDKVKFWITLNEPYVIANLGHGYGTAAPGISSRPGTAPYVVGHNLLRAHAEAWHLYNDVYRARQGGQISITISSDWAEPRNPANQRDVEAARRYVQFYGGWFAHPIFKNGDYNEVMKTRIRERSLAAGLSKSRLPEFTESEKKRISGTFDFFGLNHYTTILASDLNLPIWMSSYDGDRGVASTTDRSWLGSGSFWLKVTPFGFRKILNWVKEEYGNPPIYITENGVSEQGDEGLRDPWRSHYLRSYINEALKAVQDGVDLRGYTVWSVMDNFEWARGFSERFGLHWVNFSDPSLPRIPKDSVRVYSTIVRCNGFPDPTGGPHPCLSPGPEGSSAPSGSPAPSASPAPAERVQFLGLEIDVASASTALYVLFSLAIGGALGLAFLTYKYCRAARRHTPPPSLQELSKM</sequence>
<dbReference type="STRING" id="9258.ENSOANP00000012038"/>
<dbReference type="FunFam" id="3.20.20.80:FF:000013">
    <property type="entry name" value="lactase-phlorizin hydrolase"/>
    <property type="match status" value="3"/>
</dbReference>
<dbReference type="GeneTree" id="ENSGT00940000155324"/>
<dbReference type="Bgee" id="ENSOANG00000007555">
    <property type="expression patterns" value="Expressed in testis and 4 other cell types or tissues"/>
</dbReference>
<evidence type="ECO:0000256" key="6">
    <source>
        <dbReference type="PROSITE-ProRule" id="PRU10055"/>
    </source>
</evidence>
<keyword evidence="9" id="KW-1133">Transmembrane helix</keyword>
<evidence type="ECO:0000313" key="11">
    <source>
        <dbReference type="Proteomes" id="UP000002279"/>
    </source>
</evidence>
<keyword evidence="9" id="KW-0472">Membrane</keyword>
<reference evidence="10" key="1">
    <citation type="submission" date="2025-08" db="UniProtKB">
        <authorList>
            <consortium name="Ensembl"/>
        </authorList>
    </citation>
    <scope>IDENTIFICATION</scope>
    <source>
        <strain evidence="10">Glennie</strain>
    </source>
</reference>
<dbReference type="GO" id="GO:1901733">
    <property type="term" value="P:quercetin catabolic process"/>
    <property type="evidence" value="ECO:0007669"/>
    <property type="project" value="Ensembl"/>
</dbReference>
<dbReference type="GO" id="GO:0000016">
    <property type="term" value="F:lactase activity"/>
    <property type="evidence" value="ECO:0000318"/>
    <property type="project" value="GO_Central"/>
</dbReference>
<name>F6SP31_ORNAN</name>
<evidence type="ECO:0000256" key="9">
    <source>
        <dbReference type="SAM" id="Phobius"/>
    </source>
</evidence>
<feature type="active site" description="Nucleophile" evidence="6">
    <location>
        <position position="1372"/>
    </location>
</feature>
<dbReference type="SUPFAM" id="SSF51445">
    <property type="entry name" value="(Trans)glycosidases"/>
    <property type="match status" value="4"/>
</dbReference>
<reference evidence="10" key="2">
    <citation type="submission" date="2025-09" db="UniProtKB">
        <authorList>
            <consortium name="Ensembl"/>
        </authorList>
    </citation>
    <scope>IDENTIFICATION</scope>
    <source>
        <strain evidence="10">Glennie</strain>
    </source>
</reference>
<feature type="region of interest" description="Disordered" evidence="8">
    <location>
        <begin position="1944"/>
        <end position="1971"/>
    </location>
</feature>
<evidence type="ECO:0000256" key="1">
    <source>
        <dbReference type="ARBA" id="ARBA00010838"/>
    </source>
</evidence>
<dbReference type="InParanoid" id="F6SP31"/>
<dbReference type="InterPro" id="IPR018120">
    <property type="entry name" value="Glyco_hydro_1_AS"/>
</dbReference>
<evidence type="ECO:0000256" key="7">
    <source>
        <dbReference type="RuleBase" id="RU004468"/>
    </source>
</evidence>
<dbReference type="PANTHER" id="PTHR10353">
    <property type="entry name" value="GLYCOSYL HYDROLASE"/>
    <property type="match status" value="1"/>
</dbReference>
<evidence type="ECO:0000256" key="4">
    <source>
        <dbReference type="ARBA" id="ARBA00023180"/>
    </source>
</evidence>
<dbReference type="eggNOG" id="KOG0626">
    <property type="taxonomic scope" value="Eukaryota"/>
</dbReference>
<keyword evidence="3 7" id="KW-0378">Hydrolase</keyword>
<dbReference type="GO" id="GO:2000892">
    <property type="term" value="P:cellobiose catabolic process"/>
    <property type="evidence" value="ECO:0000318"/>
    <property type="project" value="GO_Central"/>
</dbReference>
<dbReference type="Proteomes" id="UP000002279">
    <property type="component" value="Unplaced"/>
</dbReference>
<protein>
    <submittedName>
        <fullName evidence="10">Lactase</fullName>
    </submittedName>
</protein>
<evidence type="ECO:0000256" key="8">
    <source>
        <dbReference type="SAM" id="MobiDB-lite"/>
    </source>
</evidence>
<dbReference type="GO" id="GO:0042803">
    <property type="term" value="F:protein homodimerization activity"/>
    <property type="evidence" value="ECO:0007669"/>
    <property type="project" value="Ensembl"/>
</dbReference>
<feature type="compositionally biased region" description="Low complexity" evidence="8">
    <location>
        <begin position="1952"/>
        <end position="1971"/>
    </location>
</feature>
<feature type="transmembrane region" description="Helical" evidence="9">
    <location>
        <begin position="1991"/>
        <end position="2011"/>
    </location>
</feature>
<dbReference type="HOGENOM" id="CLU_001859_5_3_1"/>
<evidence type="ECO:0000313" key="10">
    <source>
        <dbReference type="Ensembl" id="ENSOANP00000012038.3"/>
    </source>
</evidence>
<dbReference type="FunCoup" id="F6SP31">
    <property type="interactions" value="70"/>
</dbReference>
<keyword evidence="5 7" id="KW-0326">Glycosidase</keyword>
<gene>
    <name evidence="10" type="primary">LCT</name>
</gene>
<dbReference type="OMA" id="AHWAEPK"/>
<dbReference type="InterPro" id="IPR001360">
    <property type="entry name" value="Glyco_hydro_1"/>
</dbReference>
<dbReference type="PRINTS" id="PR00131">
    <property type="entry name" value="GLHYDRLASE1"/>
</dbReference>
<dbReference type="PROSITE" id="PS00572">
    <property type="entry name" value="GLYCOSYL_HYDROL_F1_1"/>
    <property type="match status" value="2"/>
</dbReference>
<dbReference type="GO" id="GO:0098591">
    <property type="term" value="C:external side of apical plasma membrane"/>
    <property type="evidence" value="ECO:0000318"/>
    <property type="project" value="GO_Central"/>
</dbReference>
<dbReference type="Gene3D" id="3.20.20.80">
    <property type="entry name" value="Glycosidases"/>
    <property type="match status" value="4"/>
</dbReference>
<evidence type="ECO:0000256" key="3">
    <source>
        <dbReference type="ARBA" id="ARBA00022801"/>
    </source>
</evidence>
<dbReference type="Pfam" id="PF00232">
    <property type="entry name" value="Glyco_hydro_1"/>
    <property type="match status" value="4"/>
</dbReference>
<keyword evidence="4" id="KW-0325">Glycoprotein</keyword>
<dbReference type="GO" id="GO:0005990">
    <property type="term" value="P:lactose catabolic process"/>
    <property type="evidence" value="ECO:0000318"/>
    <property type="project" value="GO_Central"/>
</dbReference>
<dbReference type="Ensembl" id="ENSOANT00000012040.4">
    <property type="protein sequence ID" value="ENSOANP00000012038.3"/>
    <property type="gene ID" value="ENSOANG00000007555.5"/>
</dbReference>